<protein>
    <recommendedName>
        <fullName evidence="3">Endonuclease/exonuclease/phosphatase domain-containing protein</fullName>
    </recommendedName>
</protein>
<feature type="domain" description="Endonuclease/exonuclease/phosphatase" evidence="3">
    <location>
        <begin position="114"/>
        <end position="295"/>
    </location>
</feature>
<organism evidence="4 5">
    <name type="scientific">Maritimibacter dapengensis</name>
    <dbReference type="NCBI Taxonomy" id="2836868"/>
    <lineage>
        <taxon>Bacteria</taxon>
        <taxon>Pseudomonadati</taxon>
        <taxon>Pseudomonadota</taxon>
        <taxon>Alphaproteobacteria</taxon>
        <taxon>Rhodobacterales</taxon>
        <taxon>Roseobacteraceae</taxon>
        <taxon>Maritimibacter</taxon>
    </lineage>
</organism>
<proteinExistence type="predicted"/>
<evidence type="ECO:0000313" key="4">
    <source>
        <dbReference type="EMBL" id="MBV7377664.1"/>
    </source>
</evidence>
<dbReference type="Proteomes" id="UP000756530">
    <property type="component" value="Unassembled WGS sequence"/>
</dbReference>
<keyword evidence="2" id="KW-1133">Transmembrane helix</keyword>
<keyword evidence="2" id="KW-0812">Transmembrane</keyword>
<evidence type="ECO:0000256" key="2">
    <source>
        <dbReference type="SAM" id="Phobius"/>
    </source>
</evidence>
<name>A0ABS6SXH4_9RHOB</name>
<feature type="transmembrane region" description="Helical" evidence="2">
    <location>
        <begin position="41"/>
        <end position="59"/>
    </location>
</feature>
<evidence type="ECO:0000259" key="3">
    <source>
        <dbReference type="Pfam" id="PF03372"/>
    </source>
</evidence>
<accession>A0ABS6SXH4</accession>
<comment type="caution">
    <text evidence="4">The sequence shown here is derived from an EMBL/GenBank/DDBJ whole genome shotgun (WGS) entry which is preliminary data.</text>
</comment>
<evidence type="ECO:0000256" key="1">
    <source>
        <dbReference type="SAM" id="MobiDB-lite"/>
    </source>
</evidence>
<dbReference type="EMBL" id="JAHUZE010000001">
    <property type="protein sequence ID" value="MBV7377664.1"/>
    <property type="molecule type" value="Genomic_DNA"/>
</dbReference>
<dbReference type="InterPro" id="IPR005135">
    <property type="entry name" value="Endo/exonuclease/phosphatase"/>
</dbReference>
<feature type="transmembrane region" description="Helical" evidence="2">
    <location>
        <begin position="66"/>
        <end position="86"/>
    </location>
</feature>
<dbReference type="RefSeq" id="WP_218390539.1">
    <property type="nucleotide sequence ID" value="NZ_JAHUZE010000001.1"/>
</dbReference>
<evidence type="ECO:0000313" key="5">
    <source>
        <dbReference type="Proteomes" id="UP000756530"/>
    </source>
</evidence>
<gene>
    <name evidence="4" type="ORF">KJP28_01920</name>
</gene>
<feature type="compositionally biased region" description="Basic and acidic residues" evidence="1">
    <location>
        <begin position="287"/>
        <end position="298"/>
    </location>
</feature>
<dbReference type="Pfam" id="PF03372">
    <property type="entry name" value="Exo_endo_phos"/>
    <property type="match status" value="1"/>
</dbReference>
<keyword evidence="5" id="KW-1185">Reference proteome</keyword>
<sequence>MGNGKFDDAARFAVRASAWGLLAVVALGFLGGVLAAGDTFAVVRPLAGTLLAPIAIGLFRQSARRLAILCLLGSFVSFGSLAPVFLASGTPCKNTCLTLYQKNLLSRAWPRYPLADDIIASGADIVTLQEVSDHNRKYMARMYDHYPTKVICPFRPRQDVGLLTSLPIIVGSAFCLEGAGLAGVQVITPDAKYVWALSLHLEWPFPYDQMSQALRIADKLETLDGPVVIGGDFNMVPWGRSARMIRKASGTRSLGPIQTSYEKGGPFLPLPIDQVLVPTGATGRMTARPEHGSDHEGRLASIALP</sequence>
<feature type="region of interest" description="Disordered" evidence="1">
    <location>
        <begin position="285"/>
        <end position="305"/>
    </location>
</feature>
<keyword evidence="2" id="KW-0472">Membrane</keyword>
<reference evidence="4 5" key="1">
    <citation type="submission" date="2021-05" db="EMBL/GenBank/DDBJ databases">
        <title>Culturable bacteria isolated from Daya Bay.</title>
        <authorList>
            <person name="Zheng W."/>
            <person name="Yu S."/>
            <person name="Huang Y."/>
        </authorList>
    </citation>
    <scope>NUCLEOTIDE SEQUENCE [LARGE SCALE GENOMIC DNA]</scope>
    <source>
        <strain evidence="4 5">DP4N28-5</strain>
    </source>
</reference>
<feature type="transmembrane region" description="Helical" evidence="2">
    <location>
        <begin position="12"/>
        <end position="35"/>
    </location>
</feature>